<evidence type="ECO:0000313" key="12">
    <source>
        <dbReference type="Proteomes" id="UP000317243"/>
    </source>
</evidence>
<dbReference type="PANTHER" id="PTHR43065">
    <property type="entry name" value="SENSOR HISTIDINE KINASE"/>
    <property type="match status" value="1"/>
</dbReference>
<dbReference type="PROSITE" id="PS50109">
    <property type="entry name" value="HIS_KIN"/>
    <property type="match status" value="1"/>
</dbReference>
<dbReference type="AlphaFoldDB" id="A0A5C5WA71"/>
<dbReference type="EC" id="2.7.13.3" evidence="2"/>
<name>A0A5C5WA71_9PLAN</name>
<evidence type="ECO:0000256" key="9">
    <source>
        <dbReference type="SAM" id="Coils"/>
    </source>
</evidence>
<gene>
    <name evidence="11" type="primary">zraS_6</name>
    <name evidence="11" type="ORF">KOR42_42930</name>
</gene>
<dbReference type="CDD" id="cd00082">
    <property type="entry name" value="HisKA"/>
    <property type="match status" value="1"/>
</dbReference>
<evidence type="ECO:0000256" key="1">
    <source>
        <dbReference type="ARBA" id="ARBA00000085"/>
    </source>
</evidence>
<proteinExistence type="predicted"/>
<protein>
    <recommendedName>
        <fullName evidence="2">histidine kinase</fullName>
        <ecNumber evidence="2">2.7.13.3</ecNumber>
    </recommendedName>
</protein>
<dbReference type="SMART" id="SM00388">
    <property type="entry name" value="HisKA"/>
    <property type="match status" value="1"/>
</dbReference>
<dbReference type="InterPro" id="IPR004358">
    <property type="entry name" value="Sig_transdc_His_kin-like_C"/>
</dbReference>
<comment type="catalytic activity">
    <reaction evidence="1">
        <text>ATP + protein L-histidine = ADP + protein N-phospho-L-histidine.</text>
        <dbReference type="EC" id="2.7.13.3"/>
    </reaction>
</comment>
<dbReference type="Gene3D" id="3.30.565.10">
    <property type="entry name" value="Histidine kinase-like ATPase, C-terminal domain"/>
    <property type="match status" value="1"/>
</dbReference>
<feature type="domain" description="Histidine kinase" evidence="10">
    <location>
        <begin position="41"/>
        <end position="251"/>
    </location>
</feature>
<dbReference type="InterPro" id="IPR036890">
    <property type="entry name" value="HATPase_C_sf"/>
</dbReference>
<evidence type="ECO:0000256" key="7">
    <source>
        <dbReference type="ARBA" id="ARBA00022840"/>
    </source>
</evidence>
<dbReference type="GO" id="GO:0005524">
    <property type="term" value="F:ATP binding"/>
    <property type="evidence" value="ECO:0007669"/>
    <property type="project" value="UniProtKB-KW"/>
</dbReference>
<keyword evidence="12" id="KW-1185">Reference proteome</keyword>
<keyword evidence="6" id="KW-0418">Kinase</keyword>
<keyword evidence="5" id="KW-0547">Nucleotide-binding</keyword>
<evidence type="ECO:0000256" key="4">
    <source>
        <dbReference type="ARBA" id="ARBA00022679"/>
    </source>
</evidence>
<dbReference type="Pfam" id="PF02518">
    <property type="entry name" value="HATPase_c"/>
    <property type="match status" value="1"/>
</dbReference>
<evidence type="ECO:0000256" key="2">
    <source>
        <dbReference type="ARBA" id="ARBA00012438"/>
    </source>
</evidence>
<evidence type="ECO:0000256" key="6">
    <source>
        <dbReference type="ARBA" id="ARBA00022777"/>
    </source>
</evidence>
<sequence>MRLYAEHLEQLVEERTARIATLEKHRQQMEKLAALGELAAGVAHEVNNPLAGIRNAFALFRSSIDPEHEHFDLLDMVDREIERISSIVHQMYQLYRRNPQQPVDFSLANTIRDVLCLLEPVAGRRKVDLNVSPPNVTEILRLPEGEVKQVLINLVRNAIQASPVNSVVTIVVSSDPESVEIRVIDHGSGIDEKVLPHIFEPFFTTKGELKEGMGLGLAVSRTLVETMGGTLDVETEIGKGSTFRVVLPTVTAEDLS</sequence>
<dbReference type="InterPro" id="IPR003594">
    <property type="entry name" value="HATPase_dom"/>
</dbReference>
<keyword evidence="4 11" id="KW-0808">Transferase</keyword>
<dbReference type="PRINTS" id="PR00344">
    <property type="entry name" value="BCTRLSENSOR"/>
</dbReference>
<dbReference type="SUPFAM" id="SSF55874">
    <property type="entry name" value="ATPase domain of HSP90 chaperone/DNA topoisomerase II/histidine kinase"/>
    <property type="match status" value="1"/>
</dbReference>
<accession>A0A5C5WA71</accession>
<keyword evidence="7" id="KW-0067">ATP-binding</keyword>
<dbReference type="Pfam" id="PF00512">
    <property type="entry name" value="HisKA"/>
    <property type="match status" value="1"/>
</dbReference>
<keyword evidence="3" id="KW-0597">Phosphoprotein</keyword>
<dbReference type="RefSeq" id="WP_231741029.1">
    <property type="nucleotide sequence ID" value="NZ_SIHI01000027.1"/>
</dbReference>
<reference evidence="11 12" key="1">
    <citation type="submission" date="2019-02" db="EMBL/GenBank/DDBJ databases">
        <title>Deep-cultivation of Planctomycetes and their phenomic and genomic characterization uncovers novel biology.</title>
        <authorList>
            <person name="Wiegand S."/>
            <person name="Jogler M."/>
            <person name="Boedeker C."/>
            <person name="Pinto D."/>
            <person name="Vollmers J."/>
            <person name="Rivas-Marin E."/>
            <person name="Kohn T."/>
            <person name="Peeters S.H."/>
            <person name="Heuer A."/>
            <person name="Rast P."/>
            <person name="Oberbeckmann S."/>
            <person name="Bunk B."/>
            <person name="Jeske O."/>
            <person name="Meyerdierks A."/>
            <person name="Storesund J.E."/>
            <person name="Kallscheuer N."/>
            <person name="Luecker S."/>
            <person name="Lage O.M."/>
            <person name="Pohl T."/>
            <person name="Merkel B.J."/>
            <person name="Hornburger P."/>
            <person name="Mueller R.-W."/>
            <person name="Bruemmer F."/>
            <person name="Labrenz M."/>
            <person name="Spormann A.M."/>
            <person name="Op Den Camp H."/>
            <person name="Overmann J."/>
            <person name="Amann R."/>
            <person name="Jetten M.S.M."/>
            <person name="Mascher T."/>
            <person name="Medema M.H."/>
            <person name="Devos D.P."/>
            <person name="Kaster A.-K."/>
            <person name="Ovreas L."/>
            <person name="Rohde M."/>
            <person name="Galperin M.Y."/>
            <person name="Jogler C."/>
        </authorList>
    </citation>
    <scope>NUCLEOTIDE SEQUENCE [LARGE SCALE GENOMIC DNA]</scope>
    <source>
        <strain evidence="11 12">KOR42</strain>
    </source>
</reference>
<dbReference type="PANTHER" id="PTHR43065:SF10">
    <property type="entry name" value="PEROXIDE STRESS-ACTIVATED HISTIDINE KINASE MAK3"/>
    <property type="match status" value="1"/>
</dbReference>
<dbReference type="Gene3D" id="1.10.287.130">
    <property type="match status" value="1"/>
</dbReference>
<comment type="caution">
    <text evidence="11">The sequence shown here is derived from an EMBL/GenBank/DDBJ whole genome shotgun (WGS) entry which is preliminary data.</text>
</comment>
<dbReference type="SUPFAM" id="SSF47384">
    <property type="entry name" value="Homodimeric domain of signal transducing histidine kinase"/>
    <property type="match status" value="1"/>
</dbReference>
<keyword evidence="8" id="KW-0902">Two-component regulatory system</keyword>
<evidence type="ECO:0000313" key="11">
    <source>
        <dbReference type="EMBL" id="TWT46949.1"/>
    </source>
</evidence>
<evidence type="ECO:0000256" key="5">
    <source>
        <dbReference type="ARBA" id="ARBA00022741"/>
    </source>
</evidence>
<dbReference type="InterPro" id="IPR005467">
    <property type="entry name" value="His_kinase_dom"/>
</dbReference>
<dbReference type="GO" id="GO:0000155">
    <property type="term" value="F:phosphorelay sensor kinase activity"/>
    <property type="evidence" value="ECO:0007669"/>
    <property type="project" value="InterPro"/>
</dbReference>
<dbReference type="InterPro" id="IPR036097">
    <property type="entry name" value="HisK_dim/P_sf"/>
</dbReference>
<feature type="coiled-coil region" evidence="9">
    <location>
        <begin position="5"/>
        <end position="32"/>
    </location>
</feature>
<dbReference type="InterPro" id="IPR003661">
    <property type="entry name" value="HisK_dim/P_dom"/>
</dbReference>
<organism evidence="11 12">
    <name type="scientific">Thalassoglobus neptunius</name>
    <dbReference type="NCBI Taxonomy" id="1938619"/>
    <lineage>
        <taxon>Bacteria</taxon>
        <taxon>Pseudomonadati</taxon>
        <taxon>Planctomycetota</taxon>
        <taxon>Planctomycetia</taxon>
        <taxon>Planctomycetales</taxon>
        <taxon>Planctomycetaceae</taxon>
        <taxon>Thalassoglobus</taxon>
    </lineage>
</organism>
<dbReference type="EMBL" id="SIHI01000027">
    <property type="protein sequence ID" value="TWT46949.1"/>
    <property type="molecule type" value="Genomic_DNA"/>
</dbReference>
<evidence type="ECO:0000256" key="3">
    <source>
        <dbReference type="ARBA" id="ARBA00022553"/>
    </source>
</evidence>
<dbReference type="Proteomes" id="UP000317243">
    <property type="component" value="Unassembled WGS sequence"/>
</dbReference>
<dbReference type="SMART" id="SM00387">
    <property type="entry name" value="HATPase_c"/>
    <property type="match status" value="1"/>
</dbReference>
<evidence type="ECO:0000259" key="10">
    <source>
        <dbReference type="PROSITE" id="PS50109"/>
    </source>
</evidence>
<keyword evidence="9" id="KW-0175">Coiled coil</keyword>
<evidence type="ECO:0000256" key="8">
    <source>
        <dbReference type="ARBA" id="ARBA00023012"/>
    </source>
</evidence>